<comment type="similarity">
    <text evidence="2">Belongs to the SAM50/omp85 family.</text>
</comment>
<evidence type="ECO:0000256" key="4">
    <source>
        <dbReference type="ARBA" id="ARBA00022692"/>
    </source>
</evidence>
<dbReference type="Pfam" id="PF01103">
    <property type="entry name" value="Omp85"/>
    <property type="match status" value="1"/>
</dbReference>
<keyword evidence="4" id="KW-0812">Transmembrane</keyword>
<dbReference type="PANTHER" id="PTHR12815">
    <property type="entry name" value="SORTING AND ASSEMBLY MACHINERY SAMM50 PROTEIN FAMILY MEMBER"/>
    <property type="match status" value="1"/>
</dbReference>
<dbReference type="Gene3D" id="2.40.160.50">
    <property type="entry name" value="membrane protein fhac: a member of the omp85/tpsb transporter family"/>
    <property type="match status" value="1"/>
</dbReference>
<evidence type="ECO:0000256" key="3">
    <source>
        <dbReference type="ARBA" id="ARBA00022452"/>
    </source>
</evidence>
<evidence type="ECO:0000256" key="2">
    <source>
        <dbReference type="ARBA" id="ARBA00010913"/>
    </source>
</evidence>
<organism evidence="7 8">
    <name type="scientific">Coemansia umbellata</name>
    <dbReference type="NCBI Taxonomy" id="1424467"/>
    <lineage>
        <taxon>Eukaryota</taxon>
        <taxon>Fungi</taxon>
        <taxon>Fungi incertae sedis</taxon>
        <taxon>Zoopagomycota</taxon>
        <taxon>Kickxellomycotina</taxon>
        <taxon>Kickxellomycetes</taxon>
        <taxon>Kickxellales</taxon>
        <taxon>Kickxellaceae</taxon>
        <taxon>Coemansia</taxon>
    </lineage>
</organism>
<keyword evidence="8" id="KW-1185">Reference proteome</keyword>
<comment type="caution">
    <text evidence="7">The sequence shown here is derived from an EMBL/GenBank/DDBJ whole genome shotgun (WGS) entry which is preliminary data.</text>
</comment>
<keyword evidence="5" id="KW-0472">Membrane</keyword>
<keyword evidence="3" id="KW-1134">Transmembrane beta strand</keyword>
<sequence>MDSNDFTGYSSREIFREAMRQEEPADIGMLSAKVGGLSVKGLTRLRNGVITKLVYPMLTAKTLREVADESRELAGKLQALGIAKEAHVVLDELHSDGKGQLVNVKLLCKPMSRYIIRTEAGVDDNEGTAGVSGRLLNIFGGGETFDMNYLRGSKTQAAFQGTFSVPVDADPLKTLSITGVQRMVSNRPYSSHDEMLRSLVFDYQARDILLRSIHNVGYSLSWRNICNLGATASQALRTEAGHSLKSSVTYQATLDTRDSPRLPTSGSLIKVLAEAAGLDGIGDTRFVKSQIQLQTNQDLGGGYLVSTGVQGGLMWNLDRGKRSRLADRFFLGGSTSIRGFEYHGIGPRDGNDSIGGDLYYAAGVSLLTPLPFVTTDSLKGHVWANAGQLALLDARGLLRRSGEIHRFLMSPSAAVGVGIVYNHSVVRAEFSLCLPVIATATDRPKAGPQLGFGITFL</sequence>
<evidence type="ECO:0000313" key="8">
    <source>
        <dbReference type="Proteomes" id="UP001151295"/>
    </source>
</evidence>
<evidence type="ECO:0000256" key="5">
    <source>
        <dbReference type="ARBA" id="ARBA00023136"/>
    </source>
</evidence>
<evidence type="ECO:0000259" key="6">
    <source>
        <dbReference type="Pfam" id="PF01103"/>
    </source>
</evidence>
<reference evidence="7" key="1">
    <citation type="submission" date="2022-07" db="EMBL/GenBank/DDBJ databases">
        <title>Phylogenomic reconstructions and comparative analyses of Kickxellomycotina fungi.</title>
        <authorList>
            <person name="Reynolds N.K."/>
            <person name="Stajich J.E."/>
            <person name="Barry K."/>
            <person name="Grigoriev I.V."/>
            <person name="Crous P."/>
            <person name="Smith M.E."/>
        </authorList>
    </citation>
    <scope>NUCLEOTIDE SEQUENCE</scope>
    <source>
        <strain evidence="7">BCRC 34882</strain>
    </source>
</reference>
<comment type="subcellular location">
    <subcellularLocation>
        <location evidence="1">Mitochondrion outer membrane</location>
        <topology evidence="1">Multi-pass membrane protein</topology>
    </subcellularLocation>
</comment>
<dbReference type="InterPro" id="IPR000184">
    <property type="entry name" value="Bac_surfAg_D15"/>
</dbReference>
<gene>
    <name evidence="7" type="ORF">EDC05_001551</name>
</gene>
<feature type="domain" description="Bacterial surface antigen (D15)" evidence="6">
    <location>
        <begin position="137"/>
        <end position="456"/>
    </location>
</feature>
<accession>A0ABQ8PRP2</accession>
<dbReference type="PANTHER" id="PTHR12815:SF18">
    <property type="entry name" value="SORTING AND ASSEMBLY MACHINERY COMPONENT 50 HOMOLOG"/>
    <property type="match status" value="1"/>
</dbReference>
<protein>
    <recommendedName>
        <fullName evidence="6">Bacterial surface antigen (D15) domain-containing protein</fullName>
    </recommendedName>
</protein>
<dbReference type="InterPro" id="IPR039910">
    <property type="entry name" value="D15-like"/>
</dbReference>
<proteinExistence type="inferred from homology"/>
<dbReference type="Proteomes" id="UP001151295">
    <property type="component" value="Unassembled WGS sequence"/>
</dbReference>
<evidence type="ECO:0000256" key="1">
    <source>
        <dbReference type="ARBA" id="ARBA00004374"/>
    </source>
</evidence>
<dbReference type="EMBL" id="JANBQD010000011">
    <property type="protein sequence ID" value="KAJ1994634.1"/>
    <property type="molecule type" value="Genomic_DNA"/>
</dbReference>
<name>A0ABQ8PRP2_9FUNG</name>
<evidence type="ECO:0000313" key="7">
    <source>
        <dbReference type="EMBL" id="KAJ1994634.1"/>
    </source>
</evidence>